<proteinExistence type="predicted"/>
<dbReference type="OrthoDB" id="9791537at2"/>
<reference evidence="5 6" key="1">
    <citation type="journal article" date="2019" name="Front. Microbiol.">
        <title>In silico and Genetic Analyses of Cyclic Lipopeptide Synthetic Gene Clusters in Pseudomonas sp. 11K1.</title>
        <authorList>
            <person name="Zhao H."/>
            <person name="Liu Y.P."/>
            <person name="Zhang L.Q."/>
        </authorList>
    </citation>
    <scope>NUCLEOTIDE SEQUENCE [LARGE SCALE GENOMIC DNA]</scope>
    <source>
        <strain evidence="5 6">11K1</strain>
    </source>
</reference>
<gene>
    <name evidence="5" type="ORF">EPZ47_21385</name>
</gene>
<dbReference type="AlphaFoldDB" id="A0A4P7PK36"/>
<dbReference type="Gene3D" id="2.10.109.10">
    <property type="entry name" value="Umud Fragment, subunit A"/>
    <property type="match status" value="1"/>
</dbReference>
<dbReference type="Proteomes" id="UP000296468">
    <property type="component" value="Chromosome"/>
</dbReference>
<dbReference type="Pfam" id="PF01381">
    <property type="entry name" value="HTH_3"/>
    <property type="match status" value="1"/>
</dbReference>
<dbReference type="PROSITE" id="PS50943">
    <property type="entry name" value="HTH_CROC1"/>
    <property type="match status" value="1"/>
</dbReference>
<keyword evidence="3" id="KW-0804">Transcription</keyword>
<evidence type="ECO:0000259" key="4">
    <source>
        <dbReference type="PROSITE" id="PS50943"/>
    </source>
</evidence>
<dbReference type="Gene3D" id="1.10.260.40">
    <property type="entry name" value="lambda repressor-like DNA-binding domains"/>
    <property type="match status" value="1"/>
</dbReference>
<dbReference type="SMART" id="SM00530">
    <property type="entry name" value="HTH_XRE"/>
    <property type="match status" value="1"/>
</dbReference>
<dbReference type="PANTHER" id="PTHR40661">
    <property type="match status" value="1"/>
</dbReference>
<dbReference type="CDD" id="cd06529">
    <property type="entry name" value="S24_LexA-like"/>
    <property type="match status" value="1"/>
</dbReference>
<dbReference type="InterPro" id="IPR001387">
    <property type="entry name" value="Cro/C1-type_HTH"/>
</dbReference>
<dbReference type="InterPro" id="IPR010982">
    <property type="entry name" value="Lambda_DNA-bd_dom_sf"/>
</dbReference>
<dbReference type="SUPFAM" id="SSF51306">
    <property type="entry name" value="LexA/Signal peptidase"/>
    <property type="match status" value="1"/>
</dbReference>
<evidence type="ECO:0000256" key="3">
    <source>
        <dbReference type="ARBA" id="ARBA00023163"/>
    </source>
</evidence>
<keyword evidence="2" id="KW-0238">DNA-binding</keyword>
<sequence length="236" mass="25798">MDTLGSRIKRLRKQKRISQKALAEVCGWSSQSRIGNYESDLREPNLMDLALLAPALGVTVAELISGTNSTQSALAGHEDASIAVSNSSDGAARLIGPAKTGVVPVVGTAKLGMDGYFEALDFPVGHGDGYLHIFSDDPNAYGLRVIGDSMHPRIKSGEYVLIEPNKAYVTGDEVMVQTYDGRSMIKEFIYLREGVYRFDSVNQDHSPLHLDQHEVMKVHLVGGILKSSRFTHEPQK</sequence>
<dbReference type="InterPro" id="IPR036286">
    <property type="entry name" value="LexA/Signal_pep-like_sf"/>
</dbReference>
<dbReference type="CDD" id="cd00093">
    <property type="entry name" value="HTH_XRE"/>
    <property type="match status" value="1"/>
</dbReference>
<dbReference type="SUPFAM" id="SSF47413">
    <property type="entry name" value="lambda repressor-like DNA-binding domains"/>
    <property type="match status" value="1"/>
</dbReference>
<accession>A0A4P7PK36</accession>
<protein>
    <submittedName>
        <fullName evidence="5">XRE family transcriptional regulator</fullName>
    </submittedName>
</protein>
<dbReference type="InterPro" id="IPR039418">
    <property type="entry name" value="LexA-like"/>
</dbReference>
<organism evidence="5 6">
    <name type="scientific">Pseudomonas viciae</name>
    <dbReference type="NCBI Taxonomy" id="2505979"/>
    <lineage>
        <taxon>Bacteria</taxon>
        <taxon>Pseudomonadati</taxon>
        <taxon>Pseudomonadota</taxon>
        <taxon>Gammaproteobacteria</taxon>
        <taxon>Pseudomonadales</taxon>
        <taxon>Pseudomonadaceae</taxon>
        <taxon>Pseudomonas</taxon>
    </lineage>
</organism>
<dbReference type="GO" id="GO:0003677">
    <property type="term" value="F:DNA binding"/>
    <property type="evidence" value="ECO:0007669"/>
    <property type="project" value="UniProtKB-KW"/>
</dbReference>
<dbReference type="PANTHER" id="PTHR40661:SF3">
    <property type="entry name" value="FELS-1 PROPHAGE TRANSCRIPTIONAL REGULATOR"/>
    <property type="match status" value="1"/>
</dbReference>
<dbReference type="RefSeq" id="WP_135846615.1">
    <property type="nucleotide sequence ID" value="NZ_CP035088.1"/>
</dbReference>
<dbReference type="Pfam" id="PF00717">
    <property type="entry name" value="Peptidase_S24"/>
    <property type="match status" value="1"/>
</dbReference>
<dbReference type="EMBL" id="CP035088">
    <property type="protein sequence ID" value="QBZ91151.1"/>
    <property type="molecule type" value="Genomic_DNA"/>
</dbReference>
<keyword evidence="1" id="KW-0805">Transcription regulation</keyword>
<feature type="domain" description="HTH cro/C1-type" evidence="4">
    <location>
        <begin position="8"/>
        <end position="63"/>
    </location>
</feature>
<evidence type="ECO:0000256" key="2">
    <source>
        <dbReference type="ARBA" id="ARBA00023125"/>
    </source>
</evidence>
<evidence type="ECO:0000256" key="1">
    <source>
        <dbReference type="ARBA" id="ARBA00023015"/>
    </source>
</evidence>
<name>A0A4P7PK36_9PSED</name>
<dbReference type="InterPro" id="IPR015927">
    <property type="entry name" value="Peptidase_S24_S26A/B/C"/>
</dbReference>
<evidence type="ECO:0000313" key="5">
    <source>
        <dbReference type="EMBL" id="QBZ91151.1"/>
    </source>
</evidence>
<dbReference type="KEGG" id="pvk:EPZ47_21385"/>
<evidence type="ECO:0000313" key="6">
    <source>
        <dbReference type="Proteomes" id="UP000296468"/>
    </source>
</evidence>